<reference evidence="4" key="1">
    <citation type="journal article" date="2019" name="Int. J. Syst. Evol. Microbiol.">
        <title>The Global Catalogue of Microorganisms (GCM) 10K type strain sequencing project: providing services to taxonomists for standard genome sequencing and annotation.</title>
        <authorList>
            <consortium name="The Broad Institute Genomics Platform"/>
            <consortium name="The Broad Institute Genome Sequencing Center for Infectious Disease"/>
            <person name="Wu L."/>
            <person name="Ma J."/>
        </authorList>
    </citation>
    <scope>NUCLEOTIDE SEQUENCE [LARGE SCALE GENOMIC DNA]</scope>
    <source>
        <strain evidence="4">KCTC 52644</strain>
    </source>
</reference>
<keyword evidence="2" id="KW-0812">Transmembrane</keyword>
<evidence type="ECO:0000256" key="2">
    <source>
        <dbReference type="SAM" id="Phobius"/>
    </source>
</evidence>
<keyword evidence="2" id="KW-0472">Membrane</keyword>
<feature type="transmembrane region" description="Helical" evidence="2">
    <location>
        <begin position="15"/>
        <end position="33"/>
    </location>
</feature>
<sequence>MKPNVEFPKKVKSSFIFFQIGLIATMLVVLFALEFNFKFKPSQTATIDLPVATIDLTVPTAFKVIPQSKPIVVTKPAVDKPVFKDIFKPTTKEVPREIETAVDPTPSETQNEIDPETEKPTSVVV</sequence>
<dbReference type="Proteomes" id="UP001597549">
    <property type="component" value="Unassembled WGS sequence"/>
</dbReference>
<dbReference type="EMBL" id="JBHUOL010000012">
    <property type="protein sequence ID" value="MFD2908977.1"/>
    <property type="molecule type" value="Genomic_DNA"/>
</dbReference>
<evidence type="ECO:0000313" key="3">
    <source>
        <dbReference type="EMBL" id="MFD2908977.1"/>
    </source>
</evidence>
<organism evidence="3 4">
    <name type="scientific">Flavobacterium ardleyense</name>
    <dbReference type="NCBI Taxonomy" id="2038737"/>
    <lineage>
        <taxon>Bacteria</taxon>
        <taxon>Pseudomonadati</taxon>
        <taxon>Bacteroidota</taxon>
        <taxon>Flavobacteriia</taxon>
        <taxon>Flavobacteriales</taxon>
        <taxon>Flavobacteriaceae</taxon>
        <taxon>Flavobacterium</taxon>
    </lineage>
</organism>
<keyword evidence="4" id="KW-1185">Reference proteome</keyword>
<keyword evidence="2" id="KW-1133">Transmembrane helix</keyword>
<name>A0ABW5Z8F4_9FLAO</name>
<accession>A0ABW5Z8F4</accession>
<feature type="region of interest" description="Disordered" evidence="1">
    <location>
        <begin position="95"/>
        <end position="125"/>
    </location>
</feature>
<proteinExistence type="predicted"/>
<evidence type="ECO:0000313" key="4">
    <source>
        <dbReference type="Proteomes" id="UP001597549"/>
    </source>
</evidence>
<evidence type="ECO:0008006" key="5">
    <source>
        <dbReference type="Google" id="ProtNLM"/>
    </source>
</evidence>
<evidence type="ECO:0000256" key="1">
    <source>
        <dbReference type="SAM" id="MobiDB-lite"/>
    </source>
</evidence>
<protein>
    <recommendedName>
        <fullName evidence="5">Energy transducer TonB</fullName>
    </recommendedName>
</protein>
<gene>
    <name evidence="3" type="ORF">ACFSX9_09530</name>
</gene>
<dbReference type="RefSeq" id="WP_379807001.1">
    <property type="nucleotide sequence ID" value="NZ_JBHUOL010000012.1"/>
</dbReference>
<comment type="caution">
    <text evidence="3">The sequence shown here is derived from an EMBL/GenBank/DDBJ whole genome shotgun (WGS) entry which is preliminary data.</text>
</comment>